<dbReference type="InParanoid" id="C3Y9C6"/>
<evidence type="ECO:0000313" key="5">
    <source>
        <dbReference type="RefSeq" id="XP_035696118.1"/>
    </source>
</evidence>
<protein>
    <submittedName>
        <fullName evidence="5">Uncharacterized protein LOC118429643</fullName>
    </submittedName>
</protein>
<dbReference type="PANTHER" id="PTHR30466">
    <property type="entry name" value="FLAVIN REDUCTASE"/>
    <property type="match status" value="1"/>
</dbReference>
<evidence type="ECO:0000313" key="4">
    <source>
        <dbReference type="Proteomes" id="UP000001554"/>
    </source>
</evidence>
<evidence type="ECO:0000259" key="2">
    <source>
        <dbReference type="SMART" id="SM00903"/>
    </source>
</evidence>
<evidence type="ECO:0000313" key="3">
    <source>
        <dbReference type="EMBL" id="EEN63182.1"/>
    </source>
</evidence>
<reference evidence="5" key="3">
    <citation type="submission" date="2025-04" db="UniProtKB">
        <authorList>
            <consortium name="RefSeq"/>
        </authorList>
    </citation>
    <scope>IDENTIFICATION</scope>
    <source>
        <strain evidence="5">S238N-H82</strain>
        <tissue evidence="5">Testes</tissue>
    </source>
</reference>
<accession>C3Y9C6</accession>
<dbReference type="GO" id="GO:0010181">
    <property type="term" value="F:FMN binding"/>
    <property type="evidence" value="ECO:0007669"/>
    <property type="project" value="InterPro"/>
</dbReference>
<dbReference type="PANTHER" id="PTHR30466:SF1">
    <property type="entry name" value="FMN REDUCTASE (NADH) RUTF"/>
    <property type="match status" value="1"/>
</dbReference>
<gene>
    <name evidence="5" type="primary">LOC118429643</name>
    <name evidence="3" type="ORF">BRAFLDRAFT_118645</name>
</gene>
<proteinExistence type="predicted"/>
<name>C3Y9C6_BRAFL</name>
<dbReference type="Pfam" id="PF01613">
    <property type="entry name" value="Flavin_Reduct"/>
    <property type="match status" value="1"/>
</dbReference>
<keyword evidence="1" id="KW-0560">Oxidoreductase</keyword>
<evidence type="ECO:0000256" key="1">
    <source>
        <dbReference type="ARBA" id="ARBA00023002"/>
    </source>
</evidence>
<dbReference type="Proteomes" id="UP000001554">
    <property type="component" value="Chromosome 13"/>
</dbReference>
<dbReference type="RefSeq" id="XP_035696118.1">
    <property type="nucleotide sequence ID" value="XM_035840225.1"/>
</dbReference>
<dbReference type="STRING" id="7739.C3Y9C6"/>
<keyword evidence="4" id="KW-1185">Reference proteome</keyword>
<dbReference type="SUPFAM" id="SSF50475">
    <property type="entry name" value="FMN-binding split barrel"/>
    <property type="match status" value="1"/>
</dbReference>
<dbReference type="AlphaFoldDB" id="C3Y9C6"/>
<dbReference type="InterPro" id="IPR050268">
    <property type="entry name" value="NADH-dep_flavin_reductase"/>
</dbReference>
<dbReference type="SMART" id="SM00903">
    <property type="entry name" value="Flavin_Reduct"/>
    <property type="match status" value="1"/>
</dbReference>
<reference evidence="4" key="2">
    <citation type="journal article" date="2020" name="Nat. Ecol. Evol.">
        <title>Deeply conserved synteny resolves early events in vertebrate evolution.</title>
        <authorList>
            <person name="Simakov O."/>
            <person name="Marletaz F."/>
            <person name="Yue J.X."/>
            <person name="O'Connell B."/>
            <person name="Jenkins J."/>
            <person name="Brandt A."/>
            <person name="Calef R."/>
            <person name="Tung C.H."/>
            <person name="Huang T.K."/>
            <person name="Schmutz J."/>
            <person name="Satoh N."/>
            <person name="Yu J.K."/>
            <person name="Putnam N.H."/>
            <person name="Green R.E."/>
            <person name="Rokhsar D.S."/>
        </authorList>
    </citation>
    <scope>NUCLEOTIDE SEQUENCE [LARGE SCALE GENOMIC DNA]</scope>
    <source>
        <strain evidence="4">S238N-H82</strain>
    </source>
</reference>
<dbReference type="eggNOG" id="ENOG502RYSQ">
    <property type="taxonomic scope" value="Eukaryota"/>
</dbReference>
<feature type="domain" description="Flavin reductase like" evidence="2">
    <location>
        <begin position="57"/>
        <end position="212"/>
    </location>
</feature>
<dbReference type="InterPro" id="IPR012349">
    <property type="entry name" value="Split_barrel_FMN-bd"/>
</dbReference>
<dbReference type="GO" id="GO:0042602">
    <property type="term" value="F:riboflavin reductase (NADPH) activity"/>
    <property type="evidence" value="ECO:0000318"/>
    <property type="project" value="GO_Central"/>
</dbReference>
<sequence>MAASCSVFRFVSTFRLPVVYHAFRTCSSSSRASKTITEPSGEDMDQTKLSRDVRRLLRSVPFPVVVVTTAKYTSTPSSDDGYLRGVTCSSFTSVSLQPPIVSFCMNKPSRMHSLLMETQHCAVHILSKDQIHYSVHFATPVADGQDQFQSVSHTLGYKGVPLITGAAAVLQCRAHQVHDIGDHHVWYGEVLETSTEETLKEPLLYFARSYRSIGDEAFMNAFEDATLLFEDWTHEAHLRMAWNYIRLYGRENAVPKIQRGIKKFNEQNRDKVERGYHETVTLFYIHAVSEAIQKTDCPDLTFEEFLAQNPHLMDRQLPLYYYSPDRLNSQDARVRFVPPDRQQLPSTSE</sequence>
<reference evidence="3" key="1">
    <citation type="journal article" date="2008" name="Nature">
        <title>The amphioxus genome and the evolution of the chordate karyotype.</title>
        <authorList>
            <consortium name="US DOE Joint Genome Institute (JGI-PGF)"/>
            <person name="Putnam N.H."/>
            <person name="Butts T."/>
            <person name="Ferrier D.E.K."/>
            <person name="Furlong R.F."/>
            <person name="Hellsten U."/>
            <person name="Kawashima T."/>
            <person name="Robinson-Rechavi M."/>
            <person name="Shoguchi E."/>
            <person name="Terry A."/>
            <person name="Yu J.-K."/>
            <person name="Benito-Gutierrez E.L."/>
            <person name="Dubchak I."/>
            <person name="Garcia-Fernandez J."/>
            <person name="Gibson-Brown J.J."/>
            <person name="Grigoriev I.V."/>
            <person name="Horton A.C."/>
            <person name="de Jong P.J."/>
            <person name="Jurka J."/>
            <person name="Kapitonov V.V."/>
            <person name="Kohara Y."/>
            <person name="Kuroki Y."/>
            <person name="Lindquist E."/>
            <person name="Lucas S."/>
            <person name="Osoegawa K."/>
            <person name="Pennacchio L.A."/>
            <person name="Salamov A.A."/>
            <person name="Satou Y."/>
            <person name="Sauka-Spengler T."/>
            <person name="Schmutz J."/>
            <person name="Shin-I T."/>
            <person name="Toyoda A."/>
            <person name="Bronner-Fraser M."/>
            <person name="Fujiyama A."/>
            <person name="Holland L.Z."/>
            <person name="Holland P.W.H."/>
            <person name="Satoh N."/>
            <person name="Rokhsar D.S."/>
        </authorList>
    </citation>
    <scope>NUCLEOTIDE SEQUENCE [LARGE SCALE GENOMIC DNA]</scope>
    <source>
        <strain evidence="3">S238N-H82</strain>
        <tissue evidence="3">Testes</tissue>
    </source>
</reference>
<organism>
    <name type="scientific">Branchiostoma floridae</name>
    <name type="common">Florida lancelet</name>
    <name type="synonym">Amphioxus</name>
    <dbReference type="NCBI Taxonomy" id="7739"/>
    <lineage>
        <taxon>Eukaryota</taxon>
        <taxon>Metazoa</taxon>
        <taxon>Chordata</taxon>
        <taxon>Cephalochordata</taxon>
        <taxon>Leptocardii</taxon>
        <taxon>Amphioxiformes</taxon>
        <taxon>Branchiostomatidae</taxon>
        <taxon>Branchiostoma</taxon>
    </lineage>
</organism>
<dbReference type="OMA" id="HVWYGEV"/>
<dbReference type="InterPro" id="IPR002563">
    <property type="entry name" value="Flavin_Rdtase-like_dom"/>
</dbReference>
<dbReference type="Gene3D" id="2.30.110.10">
    <property type="entry name" value="Electron Transport, Fmn-binding Protein, Chain A"/>
    <property type="match status" value="1"/>
</dbReference>
<dbReference type="GeneID" id="118429643"/>
<dbReference type="KEGG" id="bfo:118429643"/>
<dbReference type="EMBL" id="GG666492">
    <property type="protein sequence ID" value="EEN63182.1"/>
    <property type="molecule type" value="Genomic_DNA"/>
</dbReference>
<dbReference type="OrthoDB" id="2015405at2759"/>